<reference evidence="2 3" key="1">
    <citation type="submission" date="2020-08" db="EMBL/GenBank/DDBJ databases">
        <title>Genomic Encyclopedia of Type Strains, Phase IV (KMG-IV): sequencing the most valuable type-strain genomes for metagenomic binning, comparative biology and taxonomic classification.</title>
        <authorList>
            <person name="Goeker M."/>
        </authorList>
    </citation>
    <scope>NUCLEOTIDE SEQUENCE [LARGE SCALE GENOMIC DNA]</scope>
    <source>
        <strain evidence="2 3">DSM 28760</strain>
    </source>
</reference>
<dbReference type="EMBL" id="JACICC010000002">
    <property type="protein sequence ID" value="MBB3809227.1"/>
    <property type="molecule type" value="Genomic_DNA"/>
</dbReference>
<feature type="compositionally biased region" description="Polar residues" evidence="1">
    <location>
        <begin position="32"/>
        <end position="44"/>
    </location>
</feature>
<name>A0A7W6EGS5_9HYPH</name>
<evidence type="ECO:0000313" key="2">
    <source>
        <dbReference type="EMBL" id="MBB3809227.1"/>
    </source>
</evidence>
<keyword evidence="3" id="KW-1185">Reference proteome</keyword>
<dbReference type="AlphaFoldDB" id="A0A7W6EGS5"/>
<evidence type="ECO:0000256" key="1">
    <source>
        <dbReference type="SAM" id="MobiDB-lite"/>
    </source>
</evidence>
<accession>A0A7W6EGS5</accession>
<comment type="caution">
    <text evidence="2">The sequence shown here is derived from an EMBL/GenBank/DDBJ whole genome shotgun (WGS) entry which is preliminary data.</text>
</comment>
<proteinExistence type="predicted"/>
<organism evidence="2 3">
    <name type="scientific">Pseudochelatococcus contaminans</name>
    <dbReference type="NCBI Taxonomy" id="1538103"/>
    <lineage>
        <taxon>Bacteria</taxon>
        <taxon>Pseudomonadati</taxon>
        <taxon>Pseudomonadota</taxon>
        <taxon>Alphaproteobacteria</taxon>
        <taxon>Hyphomicrobiales</taxon>
        <taxon>Chelatococcaceae</taxon>
        <taxon>Pseudochelatococcus</taxon>
    </lineage>
</organism>
<feature type="region of interest" description="Disordered" evidence="1">
    <location>
        <begin position="32"/>
        <end position="53"/>
    </location>
</feature>
<protein>
    <submittedName>
        <fullName evidence="2">Uncharacterized protein</fullName>
    </submittedName>
</protein>
<gene>
    <name evidence="2" type="ORF">FHS81_001297</name>
</gene>
<dbReference type="Proteomes" id="UP000537592">
    <property type="component" value="Unassembled WGS sequence"/>
</dbReference>
<dbReference type="RefSeq" id="WP_183751211.1">
    <property type="nucleotide sequence ID" value="NZ_JACICC010000002.1"/>
</dbReference>
<evidence type="ECO:0000313" key="3">
    <source>
        <dbReference type="Proteomes" id="UP000537592"/>
    </source>
</evidence>
<sequence length="53" mass="6024">MMILSGRGACWVRIMRLAYHGAHDRTSARCQTRQLSASRTSHPQASPIICKRR</sequence>